<accession>A0A1F5BTS6</accession>
<reference evidence="2 3" key="1">
    <citation type="journal article" date="2016" name="Nat. Commun.">
        <title>Thousands of microbial genomes shed light on interconnected biogeochemical processes in an aquifer system.</title>
        <authorList>
            <person name="Anantharaman K."/>
            <person name="Brown C.T."/>
            <person name="Hug L.A."/>
            <person name="Sharon I."/>
            <person name="Castelle C.J."/>
            <person name="Probst A.J."/>
            <person name="Thomas B.C."/>
            <person name="Singh A."/>
            <person name="Wilkins M.J."/>
            <person name="Karaoz U."/>
            <person name="Brodie E.L."/>
            <person name="Williams K.H."/>
            <person name="Hubbard S.S."/>
            <person name="Banfield J.F."/>
        </authorList>
    </citation>
    <scope>NUCLEOTIDE SEQUENCE [LARGE SCALE GENOMIC DNA]</scope>
</reference>
<dbReference type="EMBL" id="MEYS01000002">
    <property type="protein sequence ID" value="OGD34023.1"/>
    <property type="molecule type" value="Genomic_DNA"/>
</dbReference>
<gene>
    <name evidence="2" type="ORF">A2988_00880</name>
</gene>
<dbReference type="PANTHER" id="PTHR34047:SF8">
    <property type="entry name" value="PROTEIN YKFC"/>
    <property type="match status" value="1"/>
</dbReference>
<dbReference type="STRING" id="1797298.A2988_00880"/>
<proteinExistence type="predicted"/>
<dbReference type="InterPro" id="IPR051083">
    <property type="entry name" value="GrpII_Intron_Splice-Mob/Def"/>
</dbReference>
<evidence type="ECO:0000313" key="2">
    <source>
        <dbReference type="EMBL" id="OGD34023.1"/>
    </source>
</evidence>
<dbReference type="SUPFAM" id="SSF56672">
    <property type="entry name" value="DNA/RNA polymerases"/>
    <property type="match status" value="1"/>
</dbReference>
<feature type="domain" description="Reverse transcriptase" evidence="1">
    <location>
        <begin position="42"/>
        <end position="273"/>
    </location>
</feature>
<dbReference type="PROSITE" id="PS50878">
    <property type="entry name" value="RT_POL"/>
    <property type="match status" value="1"/>
</dbReference>
<name>A0A1F5BTS6_9BACT</name>
<sequence>MGSVSIDLSLANIWQSWQKFRRGKRKSKELEHFQYYVEENLRTLHDELNGGIYRHGGYRKFIVHDNKRREVAVASIRDRVVHRLAYEYLVLVYDKMFIYDAWSCRKKKGLVDAIERTQSFLGRFPCCFVWRSDIKKFFDHVDHEVLTDILRFRVADPQALYLLTEIIRSHSVITGKIGSARKKGIPIGNLTSQIFANIYLHEFDRFMKHDIKPLAYARYGDDFVVLSDTTNLLFRIKEEATAFLKERLRLEINAKHDRIVKARQGLKFLGMEIFPKGRRLNKRNWQRVTSRLQLTNISSYSGLVEKHSTKKRMKEFDWIALEKLNGMI</sequence>
<dbReference type="InterPro" id="IPR043502">
    <property type="entry name" value="DNA/RNA_pol_sf"/>
</dbReference>
<dbReference type="AlphaFoldDB" id="A0A1F5BTS6"/>
<dbReference type="Proteomes" id="UP000176650">
    <property type="component" value="Unassembled WGS sequence"/>
</dbReference>
<organism evidence="2 3">
    <name type="scientific">Candidatus Azambacteria bacterium RIFCSPLOWO2_01_FULL_46_25</name>
    <dbReference type="NCBI Taxonomy" id="1797298"/>
    <lineage>
        <taxon>Bacteria</taxon>
        <taxon>Candidatus Azamiibacteriota</taxon>
    </lineage>
</organism>
<protein>
    <recommendedName>
        <fullName evidence="1">Reverse transcriptase domain-containing protein</fullName>
    </recommendedName>
</protein>
<dbReference type="InterPro" id="IPR000477">
    <property type="entry name" value="RT_dom"/>
</dbReference>
<dbReference type="CDD" id="cd01651">
    <property type="entry name" value="RT_G2_intron"/>
    <property type="match status" value="1"/>
</dbReference>
<dbReference type="PANTHER" id="PTHR34047">
    <property type="entry name" value="NUCLEAR INTRON MATURASE 1, MITOCHONDRIAL-RELATED"/>
    <property type="match status" value="1"/>
</dbReference>
<evidence type="ECO:0000259" key="1">
    <source>
        <dbReference type="PROSITE" id="PS50878"/>
    </source>
</evidence>
<dbReference type="Pfam" id="PF00078">
    <property type="entry name" value="RVT_1"/>
    <property type="match status" value="1"/>
</dbReference>
<evidence type="ECO:0000313" key="3">
    <source>
        <dbReference type="Proteomes" id="UP000176650"/>
    </source>
</evidence>
<comment type="caution">
    <text evidence="2">The sequence shown here is derived from an EMBL/GenBank/DDBJ whole genome shotgun (WGS) entry which is preliminary data.</text>
</comment>